<feature type="region of interest" description="Disordered" evidence="1">
    <location>
        <begin position="34"/>
        <end position="74"/>
    </location>
</feature>
<dbReference type="EMBL" id="CAJVCH010507334">
    <property type="protein sequence ID" value="CAG7821350.1"/>
    <property type="molecule type" value="Genomic_DNA"/>
</dbReference>
<name>A0A8J2PNL3_9HEXA</name>
<evidence type="ECO:0000256" key="1">
    <source>
        <dbReference type="SAM" id="MobiDB-lite"/>
    </source>
</evidence>
<organism evidence="2 3">
    <name type="scientific">Allacma fusca</name>
    <dbReference type="NCBI Taxonomy" id="39272"/>
    <lineage>
        <taxon>Eukaryota</taxon>
        <taxon>Metazoa</taxon>
        <taxon>Ecdysozoa</taxon>
        <taxon>Arthropoda</taxon>
        <taxon>Hexapoda</taxon>
        <taxon>Collembola</taxon>
        <taxon>Symphypleona</taxon>
        <taxon>Sminthuridae</taxon>
        <taxon>Allacma</taxon>
    </lineage>
</organism>
<sequence>MKEIADKNPADALLYGSNFKETFEAAKSVAKVGQELQREKPATPTLSEEPDSRQAWAAISASEAEPPSKGAAFSPTLNVSKYAGRLKYFTKAWRNITDNKDILSWIQGYELPLISTPTQASPPAEPLLTTAEATDMQEAIESLILS</sequence>
<accession>A0A8J2PNL3</accession>
<dbReference type="OrthoDB" id="2348824at2759"/>
<feature type="non-terminal residue" evidence="2">
    <location>
        <position position="1"/>
    </location>
</feature>
<evidence type="ECO:0000313" key="2">
    <source>
        <dbReference type="EMBL" id="CAG7821350.1"/>
    </source>
</evidence>
<evidence type="ECO:0000313" key="3">
    <source>
        <dbReference type="Proteomes" id="UP000708208"/>
    </source>
</evidence>
<gene>
    <name evidence="2" type="ORF">AFUS01_LOCUS31693</name>
</gene>
<dbReference type="Proteomes" id="UP000708208">
    <property type="component" value="Unassembled WGS sequence"/>
</dbReference>
<protein>
    <submittedName>
        <fullName evidence="2">Uncharacterized protein</fullName>
    </submittedName>
</protein>
<proteinExistence type="predicted"/>
<dbReference type="AlphaFoldDB" id="A0A8J2PNL3"/>
<reference evidence="2" key="1">
    <citation type="submission" date="2021-06" db="EMBL/GenBank/DDBJ databases">
        <authorList>
            <person name="Hodson N. C."/>
            <person name="Mongue J. A."/>
            <person name="Jaron S. K."/>
        </authorList>
    </citation>
    <scope>NUCLEOTIDE SEQUENCE</scope>
</reference>
<comment type="caution">
    <text evidence="2">The sequence shown here is derived from an EMBL/GenBank/DDBJ whole genome shotgun (WGS) entry which is preliminary data.</text>
</comment>
<keyword evidence="3" id="KW-1185">Reference proteome</keyword>
<feature type="compositionally biased region" description="Low complexity" evidence="1">
    <location>
        <begin position="55"/>
        <end position="68"/>
    </location>
</feature>